<dbReference type="GO" id="GO:0003700">
    <property type="term" value="F:DNA-binding transcription factor activity"/>
    <property type="evidence" value="ECO:0007669"/>
    <property type="project" value="InterPro"/>
</dbReference>
<organism evidence="6 7">
    <name type="scientific">Isoalcanivorax pacificus W11-5</name>
    <dbReference type="NCBI Taxonomy" id="391936"/>
    <lineage>
        <taxon>Bacteria</taxon>
        <taxon>Pseudomonadati</taxon>
        <taxon>Pseudomonadota</taxon>
        <taxon>Gammaproteobacteria</taxon>
        <taxon>Oceanospirillales</taxon>
        <taxon>Alcanivoracaceae</taxon>
        <taxon>Isoalcanivorax</taxon>
    </lineage>
</organism>
<dbReference type="Proteomes" id="UP000006764">
    <property type="component" value="Chromosome"/>
</dbReference>
<dbReference type="PANTHER" id="PTHR30537">
    <property type="entry name" value="HTH-TYPE TRANSCRIPTIONAL REGULATOR"/>
    <property type="match status" value="1"/>
</dbReference>
<dbReference type="EMBL" id="CP004387">
    <property type="protein sequence ID" value="AJD48983.1"/>
    <property type="molecule type" value="Genomic_DNA"/>
</dbReference>
<dbReference type="CDD" id="cd08422">
    <property type="entry name" value="PBP2_CrgA_like"/>
    <property type="match status" value="1"/>
</dbReference>
<dbReference type="InterPro" id="IPR000847">
    <property type="entry name" value="LysR_HTH_N"/>
</dbReference>
<dbReference type="STRING" id="391936.S7S_12855"/>
<dbReference type="Gene3D" id="1.10.10.10">
    <property type="entry name" value="Winged helix-like DNA-binding domain superfamily/Winged helix DNA-binding domain"/>
    <property type="match status" value="1"/>
</dbReference>
<keyword evidence="7" id="KW-1185">Reference proteome</keyword>
<keyword evidence="4" id="KW-0804">Transcription</keyword>
<dbReference type="RefSeq" id="WP_008740505.1">
    <property type="nucleotide sequence ID" value="NZ_CP004387.1"/>
</dbReference>
<evidence type="ECO:0000256" key="3">
    <source>
        <dbReference type="ARBA" id="ARBA00023125"/>
    </source>
</evidence>
<name>A0A0B4XRE7_9GAMM</name>
<evidence type="ECO:0000259" key="5">
    <source>
        <dbReference type="PROSITE" id="PS50931"/>
    </source>
</evidence>
<evidence type="ECO:0000313" key="6">
    <source>
        <dbReference type="EMBL" id="AJD48983.1"/>
    </source>
</evidence>
<dbReference type="PROSITE" id="PS50931">
    <property type="entry name" value="HTH_LYSR"/>
    <property type="match status" value="1"/>
</dbReference>
<proteinExistence type="inferred from homology"/>
<dbReference type="PANTHER" id="PTHR30537:SF5">
    <property type="entry name" value="HTH-TYPE TRANSCRIPTIONAL ACTIVATOR TTDR-RELATED"/>
    <property type="match status" value="1"/>
</dbReference>
<dbReference type="SUPFAM" id="SSF53850">
    <property type="entry name" value="Periplasmic binding protein-like II"/>
    <property type="match status" value="1"/>
</dbReference>
<protein>
    <submittedName>
        <fullName evidence="6">LysR family transcriptional regulator</fullName>
    </submittedName>
</protein>
<dbReference type="KEGG" id="apac:S7S_12855"/>
<dbReference type="InterPro" id="IPR058163">
    <property type="entry name" value="LysR-type_TF_proteobact-type"/>
</dbReference>
<dbReference type="SUPFAM" id="SSF46785">
    <property type="entry name" value="Winged helix' DNA-binding domain"/>
    <property type="match status" value="1"/>
</dbReference>
<gene>
    <name evidence="6" type="ORF">S7S_12855</name>
</gene>
<reference evidence="6 7" key="1">
    <citation type="journal article" date="2012" name="J. Bacteriol.">
        <title>Genome sequence of an alkane-degrading bacterium, Alcanivorax pacificus type strain W11-5, isolated from deep sea sediment.</title>
        <authorList>
            <person name="Lai Q."/>
            <person name="Shao Z."/>
        </authorList>
    </citation>
    <scope>NUCLEOTIDE SEQUENCE [LARGE SCALE GENOMIC DNA]</scope>
    <source>
        <strain evidence="6 7">W11-5</strain>
    </source>
</reference>
<evidence type="ECO:0000256" key="4">
    <source>
        <dbReference type="ARBA" id="ARBA00023163"/>
    </source>
</evidence>
<feature type="domain" description="HTH lysR-type" evidence="5">
    <location>
        <begin position="1"/>
        <end position="59"/>
    </location>
</feature>
<dbReference type="Pfam" id="PF03466">
    <property type="entry name" value="LysR_substrate"/>
    <property type="match status" value="1"/>
</dbReference>
<dbReference type="OrthoDB" id="8524600at2"/>
<dbReference type="AlphaFoldDB" id="A0A0B4XRE7"/>
<accession>A0A0B4XRE7</accession>
<evidence type="ECO:0000313" key="7">
    <source>
        <dbReference type="Proteomes" id="UP000006764"/>
    </source>
</evidence>
<dbReference type="HOGENOM" id="CLU_039613_16_2_6"/>
<evidence type="ECO:0000256" key="2">
    <source>
        <dbReference type="ARBA" id="ARBA00023015"/>
    </source>
</evidence>
<dbReference type="Pfam" id="PF00126">
    <property type="entry name" value="HTH_1"/>
    <property type="match status" value="1"/>
</dbReference>
<evidence type="ECO:0000256" key="1">
    <source>
        <dbReference type="ARBA" id="ARBA00009437"/>
    </source>
</evidence>
<dbReference type="InterPro" id="IPR036390">
    <property type="entry name" value="WH_DNA-bd_sf"/>
</dbReference>
<sequence>MSHISDVEAFFCIVRHGTIAAAARRLDLAPISVRKRLERLEAHLGITLISRYHRNMGLTDDGKLLYNHLIGVFDGLDHALAMVSRGDDGSSGKLRVASNLPQSARQHVARLVTRFSEQHPQIEVDLDLTDTEINVVYGGYDIAITHSPPENPAGLVVRPLFSHWCLCATPEYLESHPLIRVPSDLREHECLLLDSPGTLGDTWTFFGATHNEAVQITGSMVTDDARVLREWLLAGMGVAVFCEMEVREEIQEGKLVQILPDYQMPEIRFYMAYDRLRNLPARTQYFKEYLVQSVAGSNGGLSATG</sequence>
<keyword evidence="2" id="KW-0805">Transcription regulation</keyword>
<comment type="similarity">
    <text evidence="1">Belongs to the LysR transcriptional regulatory family.</text>
</comment>
<keyword evidence="3" id="KW-0238">DNA-binding</keyword>
<dbReference type="InterPro" id="IPR036388">
    <property type="entry name" value="WH-like_DNA-bd_sf"/>
</dbReference>
<dbReference type="InterPro" id="IPR005119">
    <property type="entry name" value="LysR_subst-bd"/>
</dbReference>
<dbReference type="Gene3D" id="3.40.190.290">
    <property type="match status" value="1"/>
</dbReference>
<dbReference type="GO" id="GO:0003677">
    <property type="term" value="F:DNA binding"/>
    <property type="evidence" value="ECO:0007669"/>
    <property type="project" value="UniProtKB-KW"/>
</dbReference>